<dbReference type="RefSeq" id="WP_157726331.1">
    <property type="nucleotide sequence ID" value="NZ_AONC01000016.1"/>
</dbReference>
<reference evidence="2 3" key="1">
    <citation type="submission" date="2012-11" db="EMBL/GenBank/DDBJ databases">
        <title>Genome assembly of Thiorhodococcus sp. AK35.</title>
        <authorList>
            <person name="Nupur N."/>
            <person name="Khatri I."/>
            <person name="Subramanian S."/>
            <person name="Pinnaka A."/>
        </authorList>
    </citation>
    <scope>NUCLEOTIDE SEQUENCE [LARGE SCALE GENOMIC DNA]</scope>
    <source>
        <strain evidence="2 3">AK35</strain>
    </source>
</reference>
<proteinExistence type="predicted"/>
<keyword evidence="1" id="KW-0812">Transmembrane</keyword>
<sequence length="199" mass="22714">MTQESTPRGHEDSLSLLVFRIMEERLQATVIREEETDYQGVRDSRRTQIIGRVALVLVATLTPPVFYLIWTLVGSMGVITDRMESMKTQVSSMRTDFDEVSARMASMEGSVSRMSENIAVIPPMEERVKGMRDDFGVMRGAMGGIRPNVTEIDRTLGVMEQDMAQMSHVFGFLNRDVFMMRHNVNRMSSPMRMFPFFGQ</sequence>
<evidence type="ECO:0000256" key="1">
    <source>
        <dbReference type="SAM" id="Phobius"/>
    </source>
</evidence>
<comment type="caution">
    <text evidence="2">The sequence shown here is derived from an EMBL/GenBank/DDBJ whole genome shotgun (WGS) entry which is preliminary data.</text>
</comment>
<protein>
    <submittedName>
        <fullName evidence="2">Uncharacterized protein</fullName>
    </submittedName>
</protein>
<evidence type="ECO:0000313" key="2">
    <source>
        <dbReference type="EMBL" id="EXJ16015.1"/>
    </source>
</evidence>
<dbReference type="eggNOG" id="ENOG5033E82">
    <property type="taxonomic scope" value="Bacteria"/>
</dbReference>
<keyword evidence="1" id="KW-1133">Transmembrane helix</keyword>
<keyword evidence="1" id="KW-0472">Membrane</keyword>
<dbReference type="Proteomes" id="UP000019460">
    <property type="component" value="Unassembled WGS sequence"/>
</dbReference>
<name>W9W053_9GAMM</name>
<organism evidence="2 3">
    <name type="scientific">Imhoffiella purpurea</name>
    <dbReference type="NCBI Taxonomy" id="1249627"/>
    <lineage>
        <taxon>Bacteria</taxon>
        <taxon>Pseudomonadati</taxon>
        <taxon>Pseudomonadota</taxon>
        <taxon>Gammaproteobacteria</taxon>
        <taxon>Chromatiales</taxon>
        <taxon>Chromatiaceae</taxon>
        <taxon>Imhoffiella</taxon>
    </lineage>
</organism>
<dbReference type="AlphaFoldDB" id="W9W053"/>
<evidence type="ECO:0000313" key="3">
    <source>
        <dbReference type="Proteomes" id="UP000019460"/>
    </source>
</evidence>
<feature type="transmembrane region" description="Helical" evidence="1">
    <location>
        <begin position="49"/>
        <end position="70"/>
    </location>
</feature>
<dbReference type="STRING" id="1249627.D779_0639"/>
<gene>
    <name evidence="2" type="ORF">D779_0639</name>
</gene>
<dbReference type="EMBL" id="AONC01000016">
    <property type="protein sequence ID" value="EXJ16015.1"/>
    <property type="molecule type" value="Genomic_DNA"/>
</dbReference>
<dbReference type="OrthoDB" id="5625661at2"/>
<keyword evidence="3" id="KW-1185">Reference proteome</keyword>
<accession>W9W053</accession>